<keyword evidence="3" id="KW-1185">Reference proteome</keyword>
<feature type="compositionally biased region" description="Basic residues" evidence="1">
    <location>
        <begin position="92"/>
        <end position="101"/>
    </location>
</feature>
<feature type="compositionally biased region" description="Low complexity" evidence="1">
    <location>
        <begin position="38"/>
        <end position="58"/>
    </location>
</feature>
<dbReference type="Proteomes" id="UP000006753">
    <property type="component" value="Unassembled WGS sequence"/>
</dbReference>
<reference evidence="2 3" key="1">
    <citation type="journal article" date="2012" name="BMC Genomics">
        <title>Sequencing the genome of Marssonina brunnea reveals fungus-poplar co-evolution.</title>
        <authorList>
            <person name="Zhu S."/>
            <person name="Cao Y.-Z."/>
            <person name="Jiang C."/>
            <person name="Tan B.-Y."/>
            <person name="Wang Z."/>
            <person name="Feng S."/>
            <person name="Zhang L."/>
            <person name="Su X.-H."/>
            <person name="Brejova B."/>
            <person name="Vinar T."/>
            <person name="Xu M."/>
            <person name="Wang M.-X."/>
            <person name="Zhang S.-G."/>
            <person name="Huang M.-R."/>
            <person name="Wu R."/>
            <person name="Zhou Y."/>
        </authorList>
    </citation>
    <scope>NUCLEOTIDE SEQUENCE [LARGE SCALE GENOMIC DNA]</scope>
    <source>
        <strain evidence="2 3">MB_m1</strain>
    </source>
</reference>
<gene>
    <name evidence="2" type="ORF">MBM_03868</name>
</gene>
<dbReference type="HOGENOM" id="CLU_1065879_0_0_1"/>
<dbReference type="GeneID" id="18759803"/>
<dbReference type="KEGG" id="mbe:MBM_03868"/>
<dbReference type="AlphaFoldDB" id="K1WYL7"/>
<dbReference type="EMBL" id="JH921434">
    <property type="protein sequence ID" value="EKD18096.1"/>
    <property type="molecule type" value="Genomic_DNA"/>
</dbReference>
<evidence type="ECO:0000313" key="3">
    <source>
        <dbReference type="Proteomes" id="UP000006753"/>
    </source>
</evidence>
<evidence type="ECO:0000313" key="2">
    <source>
        <dbReference type="EMBL" id="EKD18096.1"/>
    </source>
</evidence>
<sequence length="261" mass="29568">MRREKGRERDDCINELQIPRPDPATTSCKRSLDKGDIAVASASRAPSPAGSAPTGPAALHAWPSQRQRRGRGEAARLRPRPPRCRGHDARAQRHAAGTRRRGGRRFSLYRLAGMEDPPPLRVVVGTDAHKSIMVKIKQYGENYQEHEKTFNRIDVDSSQAPYSRVESKCTMDSELYDKYMSTWTLTFKDGKVAYELTLFIKSPGSLLSEDWDIDQTKHRNIGSNTDMISSFYRVEKGRRKEIQRLPILRAHYTTATTKPAS</sequence>
<protein>
    <submittedName>
        <fullName evidence="2">Uncharacterized protein</fullName>
    </submittedName>
</protein>
<accession>K1WYL7</accession>
<evidence type="ECO:0000256" key="1">
    <source>
        <dbReference type="SAM" id="MobiDB-lite"/>
    </source>
</evidence>
<dbReference type="InParanoid" id="K1WYL7"/>
<proteinExistence type="predicted"/>
<organism evidence="2 3">
    <name type="scientific">Marssonina brunnea f. sp. multigermtubi (strain MB_m1)</name>
    <name type="common">Marssonina leaf spot fungus</name>
    <dbReference type="NCBI Taxonomy" id="1072389"/>
    <lineage>
        <taxon>Eukaryota</taxon>
        <taxon>Fungi</taxon>
        <taxon>Dikarya</taxon>
        <taxon>Ascomycota</taxon>
        <taxon>Pezizomycotina</taxon>
        <taxon>Leotiomycetes</taxon>
        <taxon>Helotiales</taxon>
        <taxon>Drepanopezizaceae</taxon>
        <taxon>Drepanopeziza</taxon>
    </lineage>
</organism>
<dbReference type="OrthoDB" id="1274115at2759"/>
<feature type="region of interest" description="Disordered" evidence="1">
    <location>
        <begin position="1"/>
        <end position="101"/>
    </location>
</feature>
<name>K1WYL7_MARBU</name>
<feature type="compositionally biased region" description="Basic and acidic residues" evidence="1">
    <location>
        <begin position="1"/>
        <end position="12"/>
    </location>
</feature>